<dbReference type="OrthoDB" id="10043160at2759"/>
<feature type="transmembrane region" description="Helical" evidence="5">
    <location>
        <begin position="265"/>
        <end position="285"/>
    </location>
</feature>
<dbReference type="EMBL" id="CAJNOQ010002039">
    <property type="protein sequence ID" value="CAF0934611.1"/>
    <property type="molecule type" value="Genomic_DNA"/>
</dbReference>
<dbReference type="GO" id="GO:0005886">
    <property type="term" value="C:plasma membrane"/>
    <property type="evidence" value="ECO:0007669"/>
    <property type="project" value="TreeGrafter"/>
</dbReference>
<accession>A0A814BWV8</accession>
<name>A0A814BWV8_9BILA</name>
<evidence type="ECO:0000256" key="5">
    <source>
        <dbReference type="SAM" id="Phobius"/>
    </source>
</evidence>
<feature type="transmembrane region" description="Helical" evidence="5">
    <location>
        <begin position="159"/>
        <end position="181"/>
    </location>
</feature>
<dbReference type="Proteomes" id="UP000681722">
    <property type="component" value="Unassembled WGS sequence"/>
</dbReference>
<dbReference type="AlphaFoldDB" id="A0A814BWV8"/>
<dbReference type="PANTHER" id="PTHR10671:SF108">
    <property type="entry name" value="CLAUDIN FAMILY PROTEIN-RELATED"/>
    <property type="match status" value="1"/>
</dbReference>
<evidence type="ECO:0000256" key="3">
    <source>
        <dbReference type="ARBA" id="ARBA00022989"/>
    </source>
</evidence>
<comment type="subcellular location">
    <subcellularLocation>
        <location evidence="1">Membrane</location>
        <topology evidence="1">Multi-pass membrane protein</topology>
    </subcellularLocation>
</comment>
<proteinExistence type="predicted"/>
<dbReference type="EMBL" id="CAJOBC010002039">
    <property type="protein sequence ID" value="CAF3712079.1"/>
    <property type="molecule type" value="Genomic_DNA"/>
</dbReference>
<reference evidence="6" key="1">
    <citation type="submission" date="2021-02" db="EMBL/GenBank/DDBJ databases">
        <authorList>
            <person name="Nowell W R."/>
        </authorList>
    </citation>
    <scope>NUCLEOTIDE SEQUENCE</scope>
</reference>
<protein>
    <submittedName>
        <fullName evidence="6">Uncharacterized protein</fullName>
    </submittedName>
</protein>
<evidence type="ECO:0000256" key="1">
    <source>
        <dbReference type="ARBA" id="ARBA00004141"/>
    </source>
</evidence>
<evidence type="ECO:0000313" key="7">
    <source>
        <dbReference type="EMBL" id="CAF3712079.1"/>
    </source>
</evidence>
<feature type="transmembrane region" description="Helical" evidence="5">
    <location>
        <begin position="193"/>
        <end position="214"/>
    </location>
</feature>
<comment type="caution">
    <text evidence="6">The sequence shown here is derived from an EMBL/GenBank/DDBJ whole genome shotgun (WGS) entry which is preliminary data.</text>
</comment>
<evidence type="ECO:0000313" key="8">
    <source>
        <dbReference type="Proteomes" id="UP000663829"/>
    </source>
</evidence>
<organism evidence="6 8">
    <name type="scientific">Didymodactylos carnosus</name>
    <dbReference type="NCBI Taxonomy" id="1234261"/>
    <lineage>
        <taxon>Eukaryota</taxon>
        <taxon>Metazoa</taxon>
        <taxon>Spiralia</taxon>
        <taxon>Gnathifera</taxon>
        <taxon>Rotifera</taxon>
        <taxon>Eurotatoria</taxon>
        <taxon>Bdelloidea</taxon>
        <taxon>Philodinida</taxon>
        <taxon>Philodinidae</taxon>
        <taxon>Didymodactylos</taxon>
    </lineage>
</organism>
<gene>
    <name evidence="6" type="ORF">GPM918_LOCUS10372</name>
    <name evidence="7" type="ORF">SRO942_LOCUS10373</name>
</gene>
<evidence type="ECO:0000256" key="4">
    <source>
        <dbReference type="ARBA" id="ARBA00023136"/>
    </source>
</evidence>
<sequence length="341" mass="39930">MSRKSARLFVLLSILLSLLAFIFNIIALLSPYWKFVRLHPQQNLQIIDNHIDPLIRAEVEKFFDLMHHRDTHYFGLYKHCLQYTTPKKLLNTVSSSQQTKCGHNYVPVFNDNDFEICHSVERHRYCIFHSTSTDDSELSQESLAKCQCNSPNYISVSKVLLTLTIIFLSIGILINILRLWSMKQKLLINDIQLRLLSIISSLFIILFSIIIITYQNSNKKYETLEFFDSLRRHYSRIQIYKFSNHLTTIIERFEQILDIKLGSSFMLVTFGLSFAFIAFLLSAVVEIKPLKLTVTTNKNSKSNEYQNHNQTMFINHHSTTNHNHTNSTYIPQIRYPKQTKV</sequence>
<dbReference type="Gene3D" id="1.20.140.150">
    <property type="match status" value="1"/>
</dbReference>
<dbReference type="PANTHER" id="PTHR10671">
    <property type="entry name" value="EPITHELIAL MEMBRANE PROTEIN-RELATED"/>
    <property type="match status" value="1"/>
</dbReference>
<keyword evidence="8" id="KW-1185">Reference proteome</keyword>
<evidence type="ECO:0000313" key="6">
    <source>
        <dbReference type="EMBL" id="CAF0934611.1"/>
    </source>
</evidence>
<keyword evidence="2 5" id="KW-0812">Transmembrane</keyword>
<keyword evidence="4 5" id="KW-0472">Membrane</keyword>
<evidence type="ECO:0000256" key="2">
    <source>
        <dbReference type="ARBA" id="ARBA00022692"/>
    </source>
</evidence>
<keyword evidence="3 5" id="KW-1133">Transmembrane helix</keyword>
<dbReference type="Proteomes" id="UP000663829">
    <property type="component" value="Unassembled WGS sequence"/>
</dbReference>
<dbReference type="InterPro" id="IPR050579">
    <property type="entry name" value="PMP-22/EMP/MP20-like"/>
</dbReference>